<keyword evidence="2" id="KW-1185">Reference proteome</keyword>
<evidence type="ECO:0000313" key="1">
    <source>
        <dbReference type="EMBL" id="GII28589.1"/>
    </source>
</evidence>
<organism evidence="1 2">
    <name type="scientific">Planotetraspora mira</name>
    <dbReference type="NCBI Taxonomy" id="58121"/>
    <lineage>
        <taxon>Bacteria</taxon>
        <taxon>Bacillati</taxon>
        <taxon>Actinomycetota</taxon>
        <taxon>Actinomycetes</taxon>
        <taxon>Streptosporangiales</taxon>
        <taxon>Streptosporangiaceae</taxon>
        <taxon>Planotetraspora</taxon>
    </lineage>
</organism>
<evidence type="ECO:0000313" key="2">
    <source>
        <dbReference type="Proteomes" id="UP000650628"/>
    </source>
</evidence>
<accession>A0A8J3TQ86</accession>
<comment type="caution">
    <text evidence="1">The sequence shown here is derived from an EMBL/GenBank/DDBJ whole genome shotgun (WGS) entry which is preliminary data.</text>
</comment>
<gene>
    <name evidence="1" type="ORF">Pmi06nite_20310</name>
</gene>
<protein>
    <submittedName>
        <fullName evidence="1">Uncharacterized protein</fullName>
    </submittedName>
</protein>
<name>A0A8J3TQ86_9ACTN</name>
<sequence>MHGNDVWFYLPGPGAGHGMEIKRDKSKGDKNDAEARDRFIAELGMSGWELVSAAYPHHLDPVVLWFKRPVGE</sequence>
<dbReference type="EMBL" id="BOOO01000009">
    <property type="protein sequence ID" value="GII28589.1"/>
    <property type="molecule type" value="Genomic_DNA"/>
</dbReference>
<dbReference type="Proteomes" id="UP000650628">
    <property type="component" value="Unassembled WGS sequence"/>
</dbReference>
<dbReference type="AlphaFoldDB" id="A0A8J3TQ86"/>
<reference evidence="1 2" key="1">
    <citation type="submission" date="2021-01" db="EMBL/GenBank/DDBJ databases">
        <title>Whole genome shotgun sequence of Planotetraspora mira NBRC 15435.</title>
        <authorList>
            <person name="Komaki H."/>
            <person name="Tamura T."/>
        </authorList>
    </citation>
    <scope>NUCLEOTIDE SEQUENCE [LARGE SCALE GENOMIC DNA]</scope>
    <source>
        <strain evidence="1 2">NBRC 15435</strain>
    </source>
</reference>
<proteinExistence type="predicted"/>